<evidence type="ECO:0000313" key="1">
    <source>
        <dbReference type="EMBL" id="KAK4008812.1"/>
    </source>
</evidence>
<evidence type="ECO:0000313" key="2">
    <source>
        <dbReference type="Proteomes" id="UP001234178"/>
    </source>
</evidence>
<reference evidence="1 2" key="1">
    <citation type="journal article" date="2023" name="Nucleic Acids Res.">
        <title>The hologenome of Daphnia magna reveals possible DNA methylation and microbiome-mediated evolution of the host genome.</title>
        <authorList>
            <person name="Chaturvedi A."/>
            <person name="Li X."/>
            <person name="Dhandapani V."/>
            <person name="Marshall H."/>
            <person name="Kissane S."/>
            <person name="Cuenca-Cambronero M."/>
            <person name="Asole G."/>
            <person name="Calvet F."/>
            <person name="Ruiz-Romero M."/>
            <person name="Marangio P."/>
            <person name="Guigo R."/>
            <person name="Rago D."/>
            <person name="Mirbahai L."/>
            <person name="Eastwood N."/>
            <person name="Colbourne J.K."/>
            <person name="Zhou J."/>
            <person name="Mallon E."/>
            <person name="Orsini L."/>
        </authorList>
    </citation>
    <scope>NUCLEOTIDE SEQUENCE [LARGE SCALE GENOMIC DNA]</scope>
    <source>
        <strain evidence="1">LRV0_1</strain>
    </source>
</reference>
<dbReference type="EMBL" id="JAOYFB010000002">
    <property type="protein sequence ID" value="KAK4008812.1"/>
    <property type="molecule type" value="Genomic_DNA"/>
</dbReference>
<protein>
    <submittedName>
        <fullName evidence="1">Uncharacterized protein</fullName>
    </submittedName>
</protein>
<dbReference type="InterPro" id="IPR013783">
    <property type="entry name" value="Ig-like_fold"/>
</dbReference>
<dbReference type="Proteomes" id="UP001234178">
    <property type="component" value="Unassembled WGS sequence"/>
</dbReference>
<sequence length="67" mass="7748">MVYTSDRHTTEVVALVRGVAELPCDVTTPDPDDPVRLVLWYRFDSATPIYRKLGTKYEENVKTKKVY</sequence>
<organism evidence="1 2">
    <name type="scientific">Daphnia magna</name>
    <dbReference type="NCBI Taxonomy" id="35525"/>
    <lineage>
        <taxon>Eukaryota</taxon>
        <taxon>Metazoa</taxon>
        <taxon>Ecdysozoa</taxon>
        <taxon>Arthropoda</taxon>
        <taxon>Crustacea</taxon>
        <taxon>Branchiopoda</taxon>
        <taxon>Diplostraca</taxon>
        <taxon>Cladocera</taxon>
        <taxon>Anomopoda</taxon>
        <taxon>Daphniidae</taxon>
        <taxon>Daphnia</taxon>
    </lineage>
</organism>
<accession>A0ABQ9Z7D3</accession>
<comment type="caution">
    <text evidence="1">The sequence shown here is derived from an EMBL/GenBank/DDBJ whole genome shotgun (WGS) entry which is preliminary data.</text>
</comment>
<name>A0ABQ9Z7D3_9CRUS</name>
<gene>
    <name evidence="1" type="ORF">OUZ56_013939</name>
</gene>
<dbReference type="Gene3D" id="2.60.40.10">
    <property type="entry name" value="Immunoglobulins"/>
    <property type="match status" value="1"/>
</dbReference>
<proteinExistence type="predicted"/>
<keyword evidence="2" id="KW-1185">Reference proteome</keyword>